<dbReference type="RefSeq" id="WP_095498728.1">
    <property type="nucleotide sequence ID" value="NZ_BSPO01000003.1"/>
</dbReference>
<dbReference type="SUPFAM" id="SSF47384">
    <property type="entry name" value="Homodimeric domain of signal transducing histidine kinase"/>
    <property type="match status" value="1"/>
</dbReference>
<evidence type="ECO:0000313" key="11">
    <source>
        <dbReference type="Proteomes" id="UP001157439"/>
    </source>
</evidence>
<dbReference type="InterPro" id="IPR036097">
    <property type="entry name" value="HisK_dim/P_sf"/>
</dbReference>
<evidence type="ECO:0000256" key="8">
    <source>
        <dbReference type="SAM" id="Phobius"/>
    </source>
</evidence>
<evidence type="ECO:0000256" key="6">
    <source>
        <dbReference type="ARBA" id="ARBA00022777"/>
    </source>
</evidence>
<feature type="transmembrane region" description="Helical" evidence="8">
    <location>
        <begin position="12"/>
        <end position="37"/>
    </location>
</feature>
<comment type="catalytic activity">
    <reaction evidence="1">
        <text>ATP + protein L-histidine = ADP + protein N-phospho-L-histidine.</text>
        <dbReference type="EC" id="2.7.13.3"/>
    </reaction>
</comment>
<keyword evidence="4" id="KW-0597">Phosphoprotein</keyword>
<evidence type="ECO:0000259" key="9">
    <source>
        <dbReference type="PROSITE" id="PS50885"/>
    </source>
</evidence>
<accession>A0AA37TYM5</accession>
<dbReference type="Gene3D" id="6.10.340.10">
    <property type="match status" value="1"/>
</dbReference>
<keyword evidence="8" id="KW-0812">Transmembrane</keyword>
<sequence length="435" mass="48738">MHSPQTHISSSITKLVFGLTLTLALLYSLFVLGYSWLIEDNIFNRLVAQQVSLIEQEYRDSGKIGAPQGRMYNLHKGWNEVPSEIKETHQKEPNRVEFNLSNGKTFHLAKFYLGNEEYVLLADVAGFEVSRDYLTTVVTWLGLFSLFTCSIIALLAWKMGRNISMPIEHLADAVRKVDSGDLTALKELAKHMPNNEVSTLAQAITKSLTELNDALSREVHFTKDISHEIRTPISVLQNVLSQTQLTNETIERQENLSISLNTQSVKQMKNATEALSQTTHVLLALARNESSFTECLSLNRLLENCVLNHFGLNHTANGQLLDLNINMPSKDVTISANRNLLEILVNNLLSNVVTHASGPHVEIILNESSLRFTNEFKRPLPENFEASGVRGLGSQGIGQGLSLIERICDTCQWQFLVNTNHKQGLFSVEVVFINK</sequence>
<dbReference type="EMBL" id="BSPO01000003">
    <property type="protein sequence ID" value="GLS83696.1"/>
    <property type="molecule type" value="Genomic_DNA"/>
</dbReference>
<dbReference type="PANTHER" id="PTHR45436">
    <property type="entry name" value="SENSOR HISTIDINE KINASE YKOH"/>
    <property type="match status" value="1"/>
</dbReference>
<dbReference type="Gene3D" id="3.30.565.10">
    <property type="entry name" value="Histidine kinase-like ATPase, C-terminal domain"/>
    <property type="match status" value="1"/>
</dbReference>
<organism evidence="10 11">
    <name type="scientific">Paraferrimonas haliotis</name>
    <dbReference type="NCBI Taxonomy" id="2013866"/>
    <lineage>
        <taxon>Bacteria</taxon>
        <taxon>Pseudomonadati</taxon>
        <taxon>Pseudomonadota</taxon>
        <taxon>Gammaproteobacteria</taxon>
        <taxon>Alteromonadales</taxon>
        <taxon>Ferrimonadaceae</taxon>
        <taxon>Paraferrimonas</taxon>
    </lineage>
</organism>
<protein>
    <recommendedName>
        <fullName evidence="3">histidine kinase</fullName>
        <ecNumber evidence="3">2.7.13.3</ecNumber>
    </recommendedName>
</protein>
<evidence type="ECO:0000256" key="3">
    <source>
        <dbReference type="ARBA" id="ARBA00012438"/>
    </source>
</evidence>
<dbReference type="GO" id="GO:0000155">
    <property type="term" value="F:phosphorelay sensor kinase activity"/>
    <property type="evidence" value="ECO:0007669"/>
    <property type="project" value="InterPro"/>
</dbReference>
<dbReference type="PROSITE" id="PS50885">
    <property type="entry name" value="HAMP"/>
    <property type="match status" value="1"/>
</dbReference>
<evidence type="ECO:0000256" key="1">
    <source>
        <dbReference type="ARBA" id="ARBA00000085"/>
    </source>
</evidence>
<keyword evidence="11" id="KW-1185">Reference proteome</keyword>
<keyword evidence="5" id="KW-0808">Transferase</keyword>
<dbReference type="Proteomes" id="UP001157439">
    <property type="component" value="Unassembled WGS sequence"/>
</dbReference>
<keyword evidence="7" id="KW-0902">Two-component regulatory system</keyword>
<reference evidence="10 11" key="1">
    <citation type="journal article" date="2014" name="Int. J. Syst. Evol. Microbiol.">
        <title>Complete genome sequence of Corynebacterium casei LMG S-19264T (=DSM 44701T), isolated from a smear-ripened cheese.</title>
        <authorList>
            <consortium name="US DOE Joint Genome Institute (JGI-PGF)"/>
            <person name="Walter F."/>
            <person name="Albersmeier A."/>
            <person name="Kalinowski J."/>
            <person name="Ruckert C."/>
        </authorList>
    </citation>
    <scope>NUCLEOTIDE SEQUENCE [LARGE SCALE GENOMIC DNA]</scope>
    <source>
        <strain evidence="10 11">NBRC 112785</strain>
    </source>
</reference>
<dbReference type="PANTHER" id="PTHR45436:SF16">
    <property type="entry name" value="HISTIDINE KINASE"/>
    <property type="match status" value="1"/>
</dbReference>
<keyword evidence="8" id="KW-0472">Membrane</keyword>
<comment type="subcellular location">
    <subcellularLocation>
        <location evidence="2">Membrane</location>
    </subcellularLocation>
</comment>
<dbReference type="SUPFAM" id="SSF55874">
    <property type="entry name" value="ATPase domain of HSP90 chaperone/DNA topoisomerase II/histidine kinase"/>
    <property type="match status" value="1"/>
</dbReference>
<evidence type="ECO:0000256" key="5">
    <source>
        <dbReference type="ARBA" id="ARBA00022679"/>
    </source>
</evidence>
<name>A0AA37TYM5_9GAMM</name>
<dbReference type="AlphaFoldDB" id="A0AA37TYM5"/>
<dbReference type="InterPro" id="IPR003661">
    <property type="entry name" value="HisK_dim/P_dom"/>
</dbReference>
<keyword evidence="6 10" id="KW-0418">Kinase</keyword>
<dbReference type="InterPro" id="IPR036890">
    <property type="entry name" value="HATPase_C_sf"/>
</dbReference>
<dbReference type="GO" id="GO:0005886">
    <property type="term" value="C:plasma membrane"/>
    <property type="evidence" value="ECO:0007669"/>
    <property type="project" value="TreeGrafter"/>
</dbReference>
<feature type="domain" description="HAMP" evidence="9">
    <location>
        <begin position="161"/>
        <end position="216"/>
    </location>
</feature>
<dbReference type="CDD" id="cd00082">
    <property type="entry name" value="HisKA"/>
    <property type="match status" value="1"/>
</dbReference>
<evidence type="ECO:0000256" key="4">
    <source>
        <dbReference type="ARBA" id="ARBA00022553"/>
    </source>
</evidence>
<evidence type="ECO:0000256" key="7">
    <source>
        <dbReference type="ARBA" id="ARBA00023012"/>
    </source>
</evidence>
<proteinExistence type="predicted"/>
<comment type="caution">
    <text evidence="10">The sequence shown here is derived from an EMBL/GenBank/DDBJ whole genome shotgun (WGS) entry which is preliminary data.</text>
</comment>
<keyword evidence="8" id="KW-1133">Transmembrane helix</keyword>
<dbReference type="EC" id="2.7.13.3" evidence="3"/>
<gene>
    <name evidence="10" type="ORF">GCM10007894_16730</name>
</gene>
<dbReference type="InterPro" id="IPR003660">
    <property type="entry name" value="HAMP_dom"/>
</dbReference>
<evidence type="ECO:0000313" key="10">
    <source>
        <dbReference type="EMBL" id="GLS83696.1"/>
    </source>
</evidence>
<evidence type="ECO:0000256" key="2">
    <source>
        <dbReference type="ARBA" id="ARBA00004370"/>
    </source>
</evidence>
<dbReference type="InterPro" id="IPR050428">
    <property type="entry name" value="TCS_sensor_his_kinase"/>
</dbReference>
<feature type="transmembrane region" description="Helical" evidence="8">
    <location>
        <begin position="137"/>
        <end position="157"/>
    </location>
</feature>